<accession>A0A9W8AQK4</accession>
<dbReference type="InterPro" id="IPR012445">
    <property type="entry name" value="ATG101"/>
</dbReference>
<dbReference type="GO" id="GO:0000045">
    <property type="term" value="P:autophagosome assembly"/>
    <property type="evidence" value="ECO:0007669"/>
    <property type="project" value="TreeGrafter"/>
</dbReference>
<dbReference type="PANTHER" id="PTHR13292">
    <property type="entry name" value="AUTOPHAGY-RELATED PROTEIN 101"/>
    <property type="match status" value="1"/>
</dbReference>
<proteinExistence type="inferred from homology"/>
<dbReference type="GO" id="GO:0000407">
    <property type="term" value="C:phagophore assembly site"/>
    <property type="evidence" value="ECO:0007669"/>
    <property type="project" value="TreeGrafter"/>
</dbReference>
<name>A0A9W8AQK4_9FUNG</name>
<evidence type="ECO:0000313" key="5">
    <source>
        <dbReference type="Proteomes" id="UP001150925"/>
    </source>
</evidence>
<dbReference type="EMBL" id="JANBPY010001248">
    <property type="protein sequence ID" value="KAJ1960873.1"/>
    <property type="molecule type" value="Genomic_DNA"/>
</dbReference>
<dbReference type="AlphaFoldDB" id="A0A9W8AQK4"/>
<keyword evidence="5" id="KW-1185">Reference proteome</keyword>
<protein>
    <recommendedName>
        <fullName evidence="2">Autophagy-related protein 101</fullName>
    </recommendedName>
</protein>
<dbReference type="PANTHER" id="PTHR13292:SF0">
    <property type="entry name" value="AUTOPHAGY-RELATED PROTEIN 101"/>
    <property type="match status" value="1"/>
</dbReference>
<evidence type="ECO:0000313" key="4">
    <source>
        <dbReference type="EMBL" id="KAJ1960873.1"/>
    </source>
</evidence>
<reference evidence="4" key="1">
    <citation type="submission" date="2022-07" db="EMBL/GenBank/DDBJ databases">
        <title>Phylogenomic reconstructions and comparative analyses of Kickxellomycotina fungi.</title>
        <authorList>
            <person name="Reynolds N.K."/>
            <person name="Stajich J.E."/>
            <person name="Barry K."/>
            <person name="Grigoriev I.V."/>
            <person name="Crous P."/>
            <person name="Smith M.E."/>
        </authorList>
    </citation>
    <scope>NUCLEOTIDE SEQUENCE</scope>
    <source>
        <strain evidence="4">RSA 1196</strain>
    </source>
</reference>
<evidence type="ECO:0000256" key="2">
    <source>
        <dbReference type="ARBA" id="ARBA00018874"/>
    </source>
</evidence>
<feature type="non-terminal residue" evidence="4">
    <location>
        <position position="87"/>
    </location>
</feature>
<comment type="similarity">
    <text evidence="1">Belongs to the ATG101 family.</text>
</comment>
<comment type="caution">
    <text evidence="4">The sequence shown here is derived from an EMBL/GenBank/DDBJ whole genome shotgun (WGS) entry which is preliminary data.</text>
</comment>
<dbReference type="GO" id="GO:0019901">
    <property type="term" value="F:protein kinase binding"/>
    <property type="evidence" value="ECO:0007669"/>
    <property type="project" value="TreeGrafter"/>
</dbReference>
<dbReference type="OrthoDB" id="10259639at2759"/>
<evidence type="ECO:0000256" key="1">
    <source>
        <dbReference type="ARBA" id="ARBA00007130"/>
    </source>
</evidence>
<organism evidence="4 5">
    <name type="scientific">Dispira parvispora</name>
    <dbReference type="NCBI Taxonomy" id="1520584"/>
    <lineage>
        <taxon>Eukaryota</taxon>
        <taxon>Fungi</taxon>
        <taxon>Fungi incertae sedis</taxon>
        <taxon>Zoopagomycota</taxon>
        <taxon>Kickxellomycotina</taxon>
        <taxon>Dimargaritomycetes</taxon>
        <taxon>Dimargaritales</taxon>
        <taxon>Dimargaritaceae</taxon>
        <taxon>Dispira</taxon>
    </lineage>
</organism>
<gene>
    <name evidence="4" type="ORF">IWQ62_004063</name>
</gene>
<dbReference type="GO" id="GO:1990316">
    <property type="term" value="C:Atg1/ULK1 kinase complex"/>
    <property type="evidence" value="ECO:0007669"/>
    <property type="project" value="TreeGrafter"/>
</dbReference>
<keyword evidence="3" id="KW-0072">Autophagy</keyword>
<dbReference type="Pfam" id="PF07855">
    <property type="entry name" value="ATG101"/>
    <property type="match status" value="1"/>
</dbReference>
<evidence type="ECO:0000256" key="3">
    <source>
        <dbReference type="ARBA" id="ARBA00023006"/>
    </source>
</evidence>
<sequence length="87" mass="9500">MSQPVDNVPRFLLELTLDHRMVHGVVSAVVHAILFHRVFGNVVPQERVVLGVSCVSVDNSDISTEVDEKCSVFSSLLQNDAPQGKGE</sequence>
<dbReference type="Proteomes" id="UP001150925">
    <property type="component" value="Unassembled WGS sequence"/>
</dbReference>